<dbReference type="AlphaFoldDB" id="A0AAN8WRC5"/>
<comment type="caution">
    <text evidence="2">The sequence shown here is derived from an EMBL/GenBank/DDBJ whole genome shotgun (WGS) entry which is preliminary data.</text>
</comment>
<accession>A0AAN8WRC5</accession>
<protein>
    <submittedName>
        <fullName evidence="2">Uncharacterized protein</fullName>
    </submittedName>
</protein>
<organism evidence="2 3">
    <name type="scientific">Halocaridina rubra</name>
    <name type="common">Hawaiian red shrimp</name>
    <dbReference type="NCBI Taxonomy" id="373956"/>
    <lineage>
        <taxon>Eukaryota</taxon>
        <taxon>Metazoa</taxon>
        <taxon>Ecdysozoa</taxon>
        <taxon>Arthropoda</taxon>
        <taxon>Crustacea</taxon>
        <taxon>Multicrustacea</taxon>
        <taxon>Malacostraca</taxon>
        <taxon>Eumalacostraca</taxon>
        <taxon>Eucarida</taxon>
        <taxon>Decapoda</taxon>
        <taxon>Pleocyemata</taxon>
        <taxon>Caridea</taxon>
        <taxon>Atyoidea</taxon>
        <taxon>Atyidae</taxon>
        <taxon>Halocaridina</taxon>
    </lineage>
</organism>
<feature type="region of interest" description="Disordered" evidence="1">
    <location>
        <begin position="81"/>
        <end position="107"/>
    </location>
</feature>
<sequence length="151" mass="17223">MSYAAVFRQLLEDETVSYRITEWKNSNSKYSRANTTGNGMYWYISQMLSNAKCKQHWARKRMTQLQFPAISQVVLTKKSYMNRQSGNKTGSAEDSESPPKEGVMTSSETLNNSYIKYQQSYLGIKEIRDAGMCRMRTPINTAWSTSTPADG</sequence>
<dbReference type="Proteomes" id="UP001381693">
    <property type="component" value="Unassembled WGS sequence"/>
</dbReference>
<proteinExistence type="predicted"/>
<evidence type="ECO:0000256" key="1">
    <source>
        <dbReference type="SAM" id="MobiDB-lite"/>
    </source>
</evidence>
<feature type="compositionally biased region" description="Polar residues" evidence="1">
    <location>
        <begin position="81"/>
        <end position="92"/>
    </location>
</feature>
<evidence type="ECO:0000313" key="2">
    <source>
        <dbReference type="EMBL" id="KAK7066903.1"/>
    </source>
</evidence>
<evidence type="ECO:0000313" key="3">
    <source>
        <dbReference type="Proteomes" id="UP001381693"/>
    </source>
</evidence>
<reference evidence="2 3" key="1">
    <citation type="submission" date="2023-11" db="EMBL/GenBank/DDBJ databases">
        <title>Halocaridina rubra genome assembly.</title>
        <authorList>
            <person name="Smith C."/>
        </authorList>
    </citation>
    <scope>NUCLEOTIDE SEQUENCE [LARGE SCALE GENOMIC DNA]</scope>
    <source>
        <strain evidence="2">EP-1</strain>
        <tissue evidence="2">Whole</tissue>
    </source>
</reference>
<name>A0AAN8WRC5_HALRR</name>
<gene>
    <name evidence="2" type="ORF">SK128_005353</name>
</gene>
<keyword evidence="3" id="KW-1185">Reference proteome</keyword>
<dbReference type="EMBL" id="JAXCGZ010018984">
    <property type="protein sequence ID" value="KAK7066903.1"/>
    <property type="molecule type" value="Genomic_DNA"/>
</dbReference>